<evidence type="ECO:0000256" key="1">
    <source>
        <dbReference type="ARBA" id="ARBA00000085"/>
    </source>
</evidence>
<evidence type="ECO:0000256" key="2">
    <source>
        <dbReference type="ARBA" id="ARBA00004141"/>
    </source>
</evidence>
<evidence type="ECO:0000259" key="14">
    <source>
        <dbReference type="PROSITE" id="PS50109"/>
    </source>
</evidence>
<dbReference type="InterPro" id="IPR003661">
    <property type="entry name" value="HisK_dim/P_dom"/>
</dbReference>
<feature type="domain" description="Histidine kinase" evidence="14">
    <location>
        <begin position="254"/>
        <end position="468"/>
    </location>
</feature>
<evidence type="ECO:0000313" key="15">
    <source>
        <dbReference type="EMBL" id="MBD8032768.1"/>
    </source>
</evidence>
<dbReference type="InterPro" id="IPR005467">
    <property type="entry name" value="His_kinase_dom"/>
</dbReference>
<keyword evidence="4" id="KW-0597">Phosphoprotein</keyword>
<dbReference type="Pfam" id="PF00512">
    <property type="entry name" value="HisKA"/>
    <property type="match status" value="1"/>
</dbReference>
<dbReference type="SMART" id="SM00387">
    <property type="entry name" value="HATPase_c"/>
    <property type="match status" value="1"/>
</dbReference>
<evidence type="ECO:0000313" key="16">
    <source>
        <dbReference type="Proteomes" id="UP000600565"/>
    </source>
</evidence>
<dbReference type="SUPFAM" id="SSF55874">
    <property type="entry name" value="ATPase domain of HSP90 chaperone/DNA topoisomerase II/histidine kinase"/>
    <property type="match status" value="1"/>
</dbReference>
<keyword evidence="10 13" id="KW-1133">Transmembrane helix</keyword>
<gene>
    <name evidence="15" type="ORF">H9632_06790</name>
</gene>
<dbReference type="PANTHER" id="PTHR45528">
    <property type="entry name" value="SENSOR HISTIDINE KINASE CPXA"/>
    <property type="match status" value="1"/>
</dbReference>
<dbReference type="Pfam" id="PF02518">
    <property type="entry name" value="HATPase_c"/>
    <property type="match status" value="1"/>
</dbReference>
<dbReference type="SMART" id="SM00388">
    <property type="entry name" value="HisKA"/>
    <property type="match status" value="1"/>
</dbReference>
<dbReference type="InterPro" id="IPR050398">
    <property type="entry name" value="HssS/ArlS-like"/>
</dbReference>
<keyword evidence="6 13" id="KW-0812">Transmembrane</keyword>
<evidence type="ECO:0000256" key="12">
    <source>
        <dbReference type="ARBA" id="ARBA00023136"/>
    </source>
</evidence>
<dbReference type="InterPro" id="IPR041610">
    <property type="entry name" value="ArlS_N"/>
</dbReference>
<evidence type="ECO:0000256" key="9">
    <source>
        <dbReference type="ARBA" id="ARBA00022840"/>
    </source>
</evidence>
<dbReference type="CDD" id="cd00082">
    <property type="entry name" value="HisKA"/>
    <property type="match status" value="1"/>
</dbReference>
<evidence type="ECO:0000256" key="6">
    <source>
        <dbReference type="ARBA" id="ARBA00022692"/>
    </source>
</evidence>
<dbReference type="EMBL" id="JACSPW010000005">
    <property type="protein sequence ID" value="MBD8032768.1"/>
    <property type="molecule type" value="Genomic_DNA"/>
</dbReference>
<dbReference type="Gene3D" id="6.10.340.10">
    <property type="match status" value="1"/>
</dbReference>
<keyword evidence="5" id="KW-0808">Transferase</keyword>
<evidence type="ECO:0000256" key="5">
    <source>
        <dbReference type="ARBA" id="ARBA00022679"/>
    </source>
</evidence>
<evidence type="ECO:0000256" key="8">
    <source>
        <dbReference type="ARBA" id="ARBA00022777"/>
    </source>
</evidence>
<dbReference type="PANTHER" id="PTHR45528:SF12">
    <property type="entry name" value="SENSOR HISTIDINE KINASE ARSS"/>
    <property type="match status" value="1"/>
</dbReference>
<comment type="caution">
    <text evidence="15">The sequence shown here is derived from an EMBL/GenBank/DDBJ whole genome shotgun (WGS) entry which is preliminary data.</text>
</comment>
<proteinExistence type="predicted"/>
<dbReference type="Proteomes" id="UP000600565">
    <property type="component" value="Unassembled WGS sequence"/>
</dbReference>
<keyword evidence="9" id="KW-0067">ATP-binding</keyword>
<protein>
    <recommendedName>
        <fullName evidence="3">histidine kinase</fullName>
        <ecNumber evidence="3">2.7.13.3</ecNumber>
    </recommendedName>
</protein>
<comment type="subcellular location">
    <subcellularLocation>
        <location evidence="2">Membrane</location>
        <topology evidence="2">Multi-pass membrane protein</topology>
    </subcellularLocation>
</comment>
<evidence type="ECO:0000256" key="3">
    <source>
        <dbReference type="ARBA" id="ARBA00012438"/>
    </source>
</evidence>
<dbReference type="CDD" id="cd00075">
    <property type="entry name" value="HATPase"/>
    <property type="match status" value="1"/>
</dbReference>
<keyword evidence="16" id="KW-1185">Reference proteome</keyword>
<dbReference type="EC" id="2.7.13.3" evidence="3"/>
<evidence type="ECO:0000256" key="10">
    <source>
        <dbReference type="ARBA" id="ARBA00022989"/>
    </source>
</evidence>
<dbReference type="GO" id="GO:0016301">
    <property type="term" value="F:kinase activity"/>
    <property type="evidence" value="ECO:0007669"/>
    <property type="project" value="UniProtKB-KW"/>
</dbReference>
<keyword evidence="7" id="KW-0547">Nucleotide-binding</keyword>
<dbReference type="PRINTS" id="PR00344">
    <property type="entry name" value="BCTRLSENSOR"/>
</dbReference>
<evidence type="ECO:0000256" key="11">
    <source>
        <dbReference type="ARBA" id="ARBA00023012"/>
    </source>
</evidence>
<sequence>MKKRYIKQLHLSLKTKWMLAVGVTIFISYALISIVLYIALQTWLINNEEKNAIRTIDDMSTFFEAQENTVTIQKLQNNSALMKAILTQEQTVRIFNLDGIEIMRINDVTPAAHFPVEEMNYFSTIIEKQSIDGTEGYVIHRAVQIGQFQGIMQLIHPLTTFNSMMNYILTTILIIGLGAMLFSVTISYYLANILVKPIVQLRDAMHLVRNNGFKAQPQFDYSAHDEIGELLQMYRTLMNELEISFTKQQQFVADASHELRTPIQVIEGHLSLIKRWGKDDPEIMMESLNTSLTEITRMKKMIEELLQLARREDADESAAANIEEVYEQVKEELLQLYPNVQFDLSVVGQRADAAVTEHALAQIFRNIMSNSIRYNSNAPIIQISILYSDTDSTILVTIEDNGLGISKEHLPYIFDRFYRVDESRTNEVAGTGLGLSITKMLVDKYRIVMKVESTLQKGTIFSLKFHKK</sequence>
<dbReference type="Gene3D" id="1.10.287.130">
    <property type="match status" value="1"/>
</dbReference>
<dbReference type="InterPro" id="IPR003594">
    <property type="entry name" value="HATPase_dom"/>
</dbReference>
<dbReference type="PROSITE" id="PS50109">
    <property type="entry name" value="HIS_KIN"/>
    <property type="match status" value="1"/>
</dbReference>
<organism evidence="15 16">
    <name type="scientific">Solibacillus merdavium</name>
    <dbReference type="NCBI Taxonomy" id="2762218"/>
    <lineage>
        <taxon>Bacteria</taxon>
        <taxon>Bacillati</taxon>
        <taxon>Bacillota</taxon>
        <taxon>Bacilli</taxon>
        <taxon>Bacillales</taxon>
        <taxon>Caryophanaceae</taxon>
        <taxon>Solibacillus</taxon>
    </lineage>
</organism>
<keyword evidence="11" id="KW-0902">Two-component regulatory system</keyword>
<feature type="transmembrane region" description="Helical" evidence="13">
    <location>
        <begin position="20"/>
        <end position="40"/>
    </location>
</feature>
<dbReference type="RefSeq" id="WP_191703359.1">
    <property type="nucleotide sequence ID" value="NZ_JACSPW010000005.1"/>
</dbReference>
<name>A0ABR8XLG0_9BACL</name>
<dbReference type="Gene3D" id="3.30.565.10">
    <property type="entry name" value="Histidine kinase-like ATPase, C-terminal domain"/>
    <property type="match status" value="1"/>
</dbReference>
<evidence type="ECO:0000256" key="7">
    <source>
        <dbReference type="ARBA" id="ARBA00022741"/>
    </source>
</evidence>
<dbReference type="SUPFAM" id="SSF47384">
    <property type="entry name" value="Homodimeric domain of signal transducing histidine kinase"/>
    <property type="match status" value="1"/>
</dbReference>
<evidence type="ECO:0000256" key="4">
    <source>
        <dbReference type="ARBA" id="ARBA00022553"/>
    </source>
</evidence>
<dbReference type="InterPro" id="IPR036890">
    <property type="entry name" value="HATPase_C_sf"/>
</dbReference>
<accession>A0ABR8XLG0</accession>
<comment type="catalytic activity">
    <reaction evidence="1">
        <text>ATP + protein L-histidine = ADP + protein N-phospho-L-histidine.</text>
        <dbReference type="EC" id="2.7.13.3"/>
    </reaction>
</comment>
<dbReference type="Pfam" id="PF18719">
    <property type="entry name" value="ArlS_N"/>
    <property type="match status" value="1"/>
</dbReference>
<keyword evidence="12 13" id="KW-0472">Membrane</keyword>
<dbReference type="InterPro" id="IPR036097">
    <property type="entry name" value="HisK_dim/P_sf"/>
</dbReference>
<feature type="transmembrane region" description="Helical" evidence="13">
    <location>
        <begin position="167"/>
        <end position="191"/>
    </location>
</feature>
<keyword evidence="8 15" id="KW-0418">Kinase</keyword>
<reference evidence="15 16" key="1">
    <citation type="submission" date="2020-08" db="EMBL/GenBank/DDBJ databases">
        <title>A Genomic Blueprint of the Chicken Gut Microbiome.</title>
        <authorList>
            <person name="Gilroy R."/>
            <person name="Ravi A."/>
            <person name="Getino M."/>
            <person name="Pursley I."/>
            <person name="Horton D.L."/>
            <person name="Alikhan N.-F."/>
            <person name="Baker D."/>
            <person name="Gharbi K."/>
            <person name="Hall N."/>
            <person name="Watson M."/>
            <person name="Adriaenssens E.M."/>
            <person name="Foster-Nyarko E."/>
            <person name="Jarju S."/>
            <person name="Secka A."/>
            <person name="Antonio M."/>
            <person name="Oren A."/>
            <person name="Chaudhuri R."/>
            <person name="La Ragione R.M."/>
            <person name="Hildebrand F."/>
            <person name="Pallen M.J."/>
        </authorList>
    </citation>
    <scope>NUCLEOTIDE SEQUENCE [LARGE SCALE GENOMIC DNA]</scope>
    <source>
        <strain evidence="15 16">Sa1YVA6</strain>
    </source>
</reference>
<dbReference type="InterPro" id="IPR004358">
    <property type="entry name" value="Sig_transdc_His_kin-like_C"/>
</dbReference>
<evidence type="ECO:0000256" key="13">
    <source>
        <dbReference type="SAM" id="Phobius"/>
    </source>
</evidence>